<organism evidence="1">
    <name type="scientific">Phytophthora nicotianae</name>
    <name type="common">Potato buckeye rot agent</name>
    <name type="synonym">Phytophthora parasitica</name>
    <dbReference type="NCBI Taxonomy" id="4792"/>
    <lineage>
        <taxon>Eukaryota</taxon>
        <taxon>Sar</taxon>
        <taxon>Stramenopiles</taxon>
        <taxon>Oomycota</taxon>
        <taxon>Peronosporomycetes</taxon>
        <taxon>Peronosporales</taxon>
        <taxon>Peronosporaceae</taxon>
        <taxon>Phytophthora</taxon>
    </lineage>
</organism>
<dbReference type="InterPro" id="IPR043502">
    <property type="entry name" value="DNA/RNA_pol_sf"/>
</dbReference>
<accession>W2GFC3</accession>
<gene>
    <name evidence="1" type="ORF">L915_12892</name>
</gene>
<sequence length="301" mass="34269">MASDSIHRYRQFAAGLDVDIPCAPLYQLKLDIQRIKADSQLARRSRLSLTEFVRLYRNQTASDPRPNKDLFELPRQADPNLQHLVGRWNSVVQNGVEPIWNSDKPQVQLARPQNHKSIDNYLPQVRENLAKGQRDGRYLIVEVDLLDEWRHVFISPIGVVEKIGELTSIRVISDYSFPDGASVNDFSNRVDSPEISYNPPKDIARRILELRIRFPCHPILIFMLGDVSGAFRHIPVSAQHEHMFAFRFEGLLIIDLSCGFGWCGSPAYYSLAGSLINYLYQQQRPQPALAPLDSSSFVGNV</sequence>
<dbReference type="SUPFAM" id="SSF56672">
    <property type="entry name" value="DNA/RNA polymerases"/>
    <property type="match status" value="1"/>
</dbReference>
<dbReference type="AlphaFoldDB" id="W2GFC3"/>
<reference evidence="1" key="1">
    <citation type="submission" date="2013-11" db="EMBL/GenBank/DDBJ databases">
        <title>The Genome Sequence of Phytophthora parasitica CJ02B3.</title>
        <authorList>
            <consortium name="The Broad Institute Genomics Platform"/>
            <person name="Russ C."/>
            <person name="Tyler B."/>
            <person name="Panabieres F."/>
            <person name="Shan W."/>
            <person name="Tripathy S."/>
            <person name="Grunwald N."/>
            <person name="Machado M."/>
            <person name="Johnson C.S."/>
            <person name="Arredondo F."/>
            <person name="Hong C."/>
            <person name="Coffey M."/>
            <person name="Young S.K."/>
            <person name="Zeng Q."/>
            <person name="Gargeya S."/>
            <person name="Fitzgerald M."/>
            <person name="Abouelleil A."/>
            <person name="Alvarado L."/>
            <person name="Chapman S.B."/>
            <person name="Gainer-Dewar J."/>
            <person name="Goldberg J."/>
            <person name="Griggs A."/>
            <person name="Gujja S."/>
            <person name="Hansen M."/>
            <person name="Howarth C."/>
            <person name="Imamovic A."/>
            <person name="Ireland A."/>
            <person name="Larimer J."/>
            <person name="McCowan C."/>
            <person name="Murphy C."/>
            <person name="Pearson M."/>
            <person name="Poon T.W."/>
            <person name="Priest M."/>
            <person name="Roberts A."/>
            <person name="Saif S."/>
            <person name="Shea T."/>
            <person name="Sykes S."/>
            <person name="Wortman J."/>
            <person name="Nusbaum C."/>
            <person name="Birren B."/>
        </authorList>
    </citation>
    <scope>NUCLEOTIDE SEQUENCE [LARGE SCALE GENOMIC DNA]</scope>
    <source>
        <strain evidence="1">CJ02B3</strain>
    </source>
</reference>
<dbReference type="Proteomes" id="UP000053236">
    <property type="component" value="Unassembled WGS sequence"/>
</dbReference>
<proteinExistence type="predicted"/>
<protein>
    <recommendedName>
        <fullName evidence="2">Reverse transcriptase domain-containing protein</fullName>
    </recommendedName>
</protein>
<dbReference type="EMBL" id="KI687414">
    <property type="protein sequence ID" value="ETK81619.1"/>
    <property type="molecule type" value="Genomic_DNA"/>
</dbReference>
<evidence type="ECO:0000313" key="1">
    <source>
        <dbReference type="EMBL" id="ETK81619.1"/>
    </source>
</evidence>
<name>W2GFC3_PHYNI</name>
<dbReference type="VEuPathDB" id="FungiDB:PPTG_21108"/>
<evidence type="ECO:0008006" key="2">
    <source>
        <dbReference type="Google" id="ProtNLM"/>
    </source>
</evidence>